<evidence type="ECO:0000313" key="2">
    <source>
        <dbReference type="Proteomes" id="UP001054837"/>
    </source>
</evidence>
<sequence>MVYIQDIGFVGHCHYAHTASGTVPVEIALSCLRDPSSACITVDITGERFTCKNYQTNRWIFRNQSKLPFPYKGKYSLDRTRAKIQQLYAQKDAGQGLYVAVKGHSQLDFFKSCGLPVCEIKTEVLGDCPKYDELPIPSEQLRKPCEIHLAGDDYRCSKRVAFAFARYLESREGDQLLVLQPDEMDDDGAVNESVIIEMNRDETKPLYFVKNNIHFTILLK</sequence>
<protein>
    <submittedName>
        <fullName evidence="1">Uncharacterized protein</fullName>
    </submittedName>
</protein>
<name>A0AAV4MRQ3_9ARAC</name>
<proteinExistence type="predicted"/>
<keyword evidence="2" id="KW-1185">Reference proteome</keyword>
<dbReference type="Proteomes" id="UP001054837">
    <property type="component" value="Unassembled WGS sequence"/>
</dbReference>
<dbReference type="EMBL" id="BPLQ01000700">
    <property type="protein sequence ID" value="GIX74111.1"/>
    <property type="molecule type" value="Genomic_DNA"/>
</dbReference>
<dbReference type="AlphaFoldDB" id="A0AAV4MRQ3"/>
<accession>A0AAV4MRQ3</accession>
<comment type="caution">
    <text evidence="1">The sequence shown here is derived from an EMBL/GenBank/DDBJ whole genome shotgun (WGS) entry which is preliminary data.</text>
</comment>
<gene>
    <name evidence="1" type="primary">AVEN_129341_1</name>
    <name evidence="1" type="ORF">CDAR_555921</name>
</gene>
<reference evidence="1 2" key="1">
    <citation type="submission" date="2021-06" db="EMBL/GenBank/DDBJ databases">
        <title>Caerostris darwini draft genome.</title>
        <authorList>
            <person name="Kono N."/>
            <person name="Arakawa K."/>
        </authorList>
    </citation>
    <scope>NUCLEOTIDE SEQUENCE [LARGE SCALE GENOMIC DNA]</scope>
</reference>
<evidence type="ECO:0000313" key="1">
    <source>
        <dbReference type="EMBL" id="GIX74111.1"/>
    </source>
</evidence>
<organism evidence="1 2">
    <name type="scientific">Caerostris darwini</name>
    <dbReference type="NCBI Taxonomy" id="1538125"/>
    <lineage>
        <taxon>Eukaryota</taxon>
        <taxon>Metazoa</taxon>
        <taxon>Ecdysozoa</taxon>
        <taxon>Arthropoda</taxon>
        <taxon>Chelicerata</taxon>
        <taxon>Arachnida</taxon>
        <taxon>Araneae</taxon>
        <taxon>Araneomorphae</taxon>
        <taxon>Entelegynae</taxon>
        <taxon>Araneoidea</taxon>
        <taxon>Araneidae</taxon>
        <taxon>Caerostris</taxon>
    </lineage>
</organism>